<evidence type="ECO:0000256" key="6">
    <source>
        <dbReference type="SAM" id="Phobius"/>
    </source>
</evidence>
<evidence type="ECO:0000256" key="4">
    <source>
        <dbReference type="ARBA" id="ARBA00023136"/>
    </source>
</evidence>
<feature type="transmembrane region" description="Helical" evidence="6">
    <location>
        <begin position="12"/>
        <end position="31"/>
    </location>
</feature>
<dbReference type="InterPro" id="IPR006634">
    <property type="entry name" value="TLC-dom"/>
</dbReference>
<keyword evidence="3 6" id="KW-1133">Transmembrane helix</keyword>
<sequence length="289" mass="33970">MDIGAMLDTRKGGYTLAILLAFLLPIVRFALDRCVFGPIGRASFFPKEKKSDDPPAANLESRLYKYKESFWKTSIYTVLVLLGLYVSINENFFTDTRYFWLGCTEFPPCNYEVSRGLRLLYALELGYYLQAVPSLVFWEVRRKDFWENMAHHIATLGLITYSHQVNFVKVGAMVFLCHDINDIFMESAKMARYAEHRWLPTTLFAVFMLSWFTSRIYYFPVYVIRSVYYEPINLVAKVHNINPHPHWEIFLGLLCFLFSLHIYWSYLILKIAYRQVLVGTTDDLREDDD</sequence>
<keyword evidence="4 5" id="KW-0472">Membrane</keyword>
<dbReference type="SMART" id="SM00724">
    <property type="entry name" value="TLC"/>
    <property type="match status" value="1"/>
</dbReference>
<dbReference type="PANTHER" id="PTHR12560">
    <property type="entry name" value="LONGEVITY ASSURANCE FACTOR 1 LAG1"/>
    <property type="match status" value="1"/>
</dbReference>
<dbReference type="AlphaFoldDB" id="I0YPW5"/>
<comment type="caution">
    <text evidence="8">The sequence shown here is derived from an EMBL/GenBank/DDBJ whole genome shotgun (WGS) entry which is preliminary data.</text>
</comment>
<keyword evidence="2 5" id="KW-0812">Transmembrane</keyword>
<comment type="subcellular location">
    <subcellularLocation>
        <location evidence="1">Membrane</location>
        <topology evidence="1">Multi-pass membrane protein</topology>
    </subcellularLocation>
</comment>
<feature type="transmembrane region" description="Helical" evidence="6">
    <location>
        <begin position="70"/>
        <end position="88"/>
    </location>
</feature>
<dbReference type="STRING" id="574566.I0YPW5"/>
<gene>
    <name evidence="8" type="ORF">COCSUDRAFT_37754</name>
</gene>
<protein>
    <submittedName>
        <fullName evidence="8">LAG1-domain-containing protein</fullName>
    </submittedName>
</protein>
<dbReference type="GeneID" id="17038410"/>
<dbReference type="eggNOG" id="KOG1607">
    <property type="taxonomic scope" value="Eukaryota"/>
</dbReference>
<dbReference type="PROSITE" id="PS50922">
    <property type="entry name" value="TLC"/>
    <property type="match status" value="1"/>
</dbReference>
<evidence type="ECO:0000256" key="5">
    <source>
        <dbReference type="PROSITE-ProRule" id="PRU00205"/>
    </source>
</evidence>
<feature type="transmembrane region" description="Helical" evidence="6">
    <location>
        <begin position="198"/>
        <end position="218"/>
    </location>
</feature>
<evidence type="ECO:0000313" key="9">
    <source>
        <dbReference type="Proteomes" id="UP000007264"/>
    </source>
</evidence>
<dbReference type="Proteomes" id="UP000007264">
    <property type="component" value="Unassembled WGS sequence"/>
</dbReference>
<feature type="transmembrane region" description="Helical" evidence="6">
    <location>
        <begin position="249"/>
        <end position="269"/>
    </location>
</feature>
<reference evidence="8 9" key="1">
    <citation type="journal article" date="2012" name="Genome Biol.">
        <title>The genome of the polar eukaryotic microalga coccomyxa subellipsoidea reveals traits of cold adaptation.</title>
        <authorList>
            <person name="Blanc G."/>
            <person name="Agarkova I."/>
            <person name="Grimwood J."/>
            <person name="Kuo A."/>
            <person name="Brueggeman A."/>
            <person name="Dunigan D."/>
            <person name="Gurnon J."/>
            <person name="Ladunga I."/>
            <person name="Lindquist E."/>
            <person name="Lucas S."/>
            <person name="Pangilinan J."/>
            <person name="Proschold T."/>
            <person name="Salamov A."/>
            <person name="Schmutz J."/>
            <person name="Weeks D."/>
            <person name="Yamada T."/>
            <person name="Claverie J.M."/>
            <person name="Grigoriev I."/>
            <person name="Van Etten J."/>
            <person name="Lomsadze A."/>
            <person name="Borodovsky M."/>
        </authorList>
    </citation>
    <scope>NUCLEOTIDE SEQUENCE [LARGE SCALE GENOMIC DNA]</scope>
    <source>
        <strain evidence="8 9">C-169</strain>
    </source>
</reference>
<dbReference type="KEGG" id="csl:COCSUDRAFT_37754"/>
<feature type="domain" description="TLC" evidence="7">
    <location>
        <begin position="64"/>
        <end position="277"/>
    </location>
</feature>
<proteinExistence type="predicted"/>
<dbReference type="RefSeq" id="XP_005644978.1">
    <property type="nucleotide sequence ID" value="XM_005644921.1"/>
</dbReference>
<evidence type="ECO:0000256" key="1">
    <source>
        <dbReference type="ARBA" id="ARBA00004141"/>
    </source>
</evidence>
<dbReference type="Pfam" id="PF03798">
    <property type="entry name" value="TRAM_LAG1_CLN8"/>
    <property type="match status" value="1"/>
</dbReference>
<organism evidence="8 9">
    <name type="scientific">Coccomyxa subellipsoidea (strain C-169)</name>
    <name type="common">Green microalga</name>
    <dbReference type="NCBI Taxonomy" id="574566"/>
    <lineage>
        <taxon>Eukaryota</taxon>
        <taxon>Viridiplantae</taxon>
        <taxon>Chlorophyta</taxon>
        <taxon>core chlorophytes</taxon>
        <taxon>Trebouxiophyceae</taxon>
        <taxon>Trebouxiophyceae incertae sedis</taxon>
        <taxon>Coccomyxaceae</taxon>
        <taxon>Coccomyxa</taxon>
        <taxon>Coccomyxa subellipsoidea</taxon>
    </lineage>
</organism>
<dbReference type="EMBL" id="AGSI01000015">
    <property type="protein sequence ID" value="EIE20434.1"/>
    <property type="molecule type" value="Genomic_DNA"/>
</dbReference>
<keyword evidence="9" id="KW-1185">Reference proteome</keyword>
<evidence type="ECO:0000256" key="3">
    <source>
        <dbReference type="ARBA" id="ARBA00022989"/>
    </source>
</evidence>
<accession>I0YPW5</accession>
<name>I0YPW5_COCSC</name>
<dbReference type="InterPro" id="IPR016439">
    <property type="entry name" value="Lag1/Lac1-like"/>
</dbReference>
<evidence type="ECO:0000259" key="7">
    <source>
        <dbReference type="PROSITE" id="PS50922"/>
    </source>
</evidence>
<evidence type="ECO:0000256" key="2">
    <source>
        <dbReference type="ARBA" id="ARBA00022692"/>
    </source>
</evidence>
<dbReference type="GO" id="GO:0046513">
    <property type="term" value="P:ceramide biosynthetic process"/>
    <property type="evidence" value="ECO:0007669"/>
    <property type="project" value="InterPro"/>
</dbReference>
<dbReference type="PANTHER" id="PTHR12560:SF0">
    <property type="entry name" value="LD18904P"/>
    <property type="match status" value="1"/>
</dbReference>
<dbReference type="GO" id="GO:0050291">
    <property type="term" value="F:sphingosine N-acyltransferase activity"/>
    <property type="evidence" value="ECO:0007669"/>
    <property type="project" value="InterPro"/>
</dbReference>
<evidence type="ECO:0000313" key="8">
    <source>
        <dbReference type="EMBL" id="EIE20434.1"/>
    </source>
</evidence>
<dbReference type="OrthoDB" id="537032at2759"/>
<dbReference type="GO" id="GO:0005789">
    <property type="term" value="C:endoplasmic reticulum membrane"/>
    <property type="evidence" value="ECO:0007669"/>
    <property type="project" value="UniProtKB-SubCell"/>
</dbReference>